<sequence>MSALRNHICDVRQIQVGSAHDASICSGVTVVLPTRPCIAAVDVRGGGTGTREIEALGLAGTVDEVHGIVLAGGSAFGLAAATGVQAWLAERRIGLNVAGARVPIVAQAILFDLLNGGNKSWGERNPYERLARTACDEASGEAAEIGSVGAGFGATTANLRGGLGSASADVGDGVVVGALVAVNAVGCVTMGDSPHFWAWPFEQDEEFGGRGPPVSYQNKGAPPLLKGGPGQNTTIAVVATNARLDKRQTHRLAVMAQSGLARAIHPVHSPLDGDLVFAMATGEVELKDPIIGLTTLGCAAGDALARAVARGVYFAAPAQAGWQGPQSYRQRFGARPANK</sequence>
<evidence type="ECO:0008006" key="4">
    <source>
        <dbReference type="Google" id="ProtNLM"/>
    </source>
</evidence>
<dbReference type="InterPro" id="IPR016117">
    <property type="entry name" value="ArgJ-like_dom_sf"/>
</dbReference>
<organism evidence="2 3">
    <name type="scientific">Candidatus Filomicrobium marinum</name>
    <dbReference type="NCBI Taxonomy" id="1608628"/>
    <lineage>
        <taxon>Bacteria</taxon>
        <taxon>Pseudomonadati</taxon>
        <taxon>Pseudomonadota</taxon>
        <taxon>Alphaproteobacteria</taxon>
        <taxon>Hyphomicrobiales</taxon>
        <taxon>Hyphomicrobiaceae</taxon>
        <taxon>Filomicrobium</taxon>
    </lineage>
</organism>
<accession>A0A0D6JIW0</accession>
<dbReference type="KEGG" id="fil:BN1229_v1_2899"/>
<evidence type="ECO:0000313" key="2">
    <source>
        <dbReference type="EMBL" id="CPR21366.1"/>
    </source>
</evidence>
<gene>
    <name evidence="2" type="ORF">YBN1229_v1_3018</name>
</gene>
<comment type="similarity">
    <text evidence="1">Belongs to the peptidase S58 family.</text>
</comment>
<dbReference type="OrthoDB" id="9808347at2"/>
<dbReference type="PANTHER" id="PTHR36512">
    <property type="entry name" value="D-AMINOPEPTIDASE"/>
    <property type="match status" value="1"/>
</dbReference>
<dbReference type="CDD" id="cd02252">
    <property type="entry name" value="nylC_like"/>
    <property type="match status" value="1"/>
</dbReference>
<dbReference type="Gene3D" id="3.60.70.12">
    <property type="entry name" value="L-amino peptidase D-ALA esterase/amidase"/>
    <property type="match status" value="1"/>
</dbReference>
<dbReference type="Proteomes" id="UP000033187">
    <property type="component" value="Chromosome 1"/>
</dbReference>
<evidence type="ECO:0000256" key="1">
    <source>
        <dbReference type="ARBA" id="ARBA00007068"/>
    </source>
</evidence>
<dbReference type="EMBL" id="LN829119">
    <property type="protein sequence ID" value="CPR21366.1"/>
    <property type="molecule type" value="Genomic_DNA"/>
</dbReference>
<dbReference type="AlphaFoldDB" id="A0A0D6JIW0"/>
<dbReference type="KEGG" id="fiy:BN1229_v1_3018"/>
<protein>
    <recommendedName>
        <fullName evidence="4">Peptidase T4</fullName>
    </recommendedName>
</protein>
<evidence type="ECO:0000313" key="3">
    <source>
        <dbReference type="Proteomes" id="UP000033187"/>
    </source>
</evidence>
<dbReference type="RefSeq" id="WP_046478656.1">
    <property type="nucleotide sequence ID" value="NZ_LN829118.1"/>
</dbReference>
<proteinExistence type="inferred from homology"/>
<reference evidence="3" key="1">
    <citation type="submission" date="2015-02" db="EMBL/GenBank/DDBJ databases">
        <authorList>
            <person name="Chooi Y.-H."/>
        </authorList>
    </citation>
    <scope>NUCLEOTIDE SEQUENCE [LARGE SCALE GENOMIC DNA]</scope>
    <source>
        <strain evidence="3">strain Y</strain>
    </source>
</reference>
<dbReference type="InterPro" id="IPR005321">
    <property type="entry name" value="Peptidase_S58_DmpA"/>
</dbReference>
<dbReference type="Pfam" id="PF03576">
    <property type="entry name" value="Peptidase_S58"/>
    <property type="match status" value="1"/>
</dbReference>
<dbReference type="GO" id="GO:0004177">
    <property type="term" value="F:aminopeptidase activity"/>
    <property type="evidence" value="ECO:0007669"/>
    <property type="project" value="TreeGrafter"/>
</dbReference>
<keyword evidence="3" id="KW-1185">Reference proteome</keyword>
<dbReference type="SUPFAM" id="SSF56266">
    <property type="entry name" value="DmpA/ArgJ-like"/>
    <property type="match status" value="1"/>
</dbReference>
<dbReference type="PANTHER" id="PTHR36512:SF3">
    <property type="entry name" value="BLR5678 PROTEIN"/>
    <property type="match status" value="1"/>
</dbReference>
<name>A0A0D6JIW0_9HYPH</name>